<evidence type="ECO:0000313" key="2">
    <source>
        <dbReference type="EMBL" id="OWF39515.1"/>
    </source>
</evidence>
<feature type="transmembrane region" description="Helical" evidence="1">
    <location>
        <begin position="84"/>
        <end position="104"/>
    </location>
</feature>
<reference evidence="2 3" key="1">
    <citation type="journal article" date="2017" name="Nat. Ecol. Evol.">
        <title>Scallop genome provides insights into evolution of bilaterian karyotype and development.</title>
        <authorList>
            <person name="Wang S."/>
            <person name="Zhang J."/>
            <person name="Jiao W."/>
            <person name="Li J."/>
            <person name="Xun X."/>
            <person name="Sun Y."/>
            <person name="Guo X."/>
            <person name="Huan P."/>
            <person name="Dong B."/>
            <person name="Zhang L."/>
            <person name="Hu X."/>
            <person name="Sun X."/>
            <person name="Wang J."/>
            <person name="Zhao C."/>
            <person name="Wang Y."/>
            <person name="Wang D."/>
            <person name="Huang X."/>
            <person name="Wang R."/>
            <person name="Lv J."/>
            <person name="Li Y."/>
            <person name="Zhang Z."/>
            <person name="Liu B."/>
            <person name="Lu W."/>
            <person name="Hui Y."/>
            <person name="Liang J."/>
            <person name="Zhou Z."/>
            <person name="Hou R."/>
            <person name="Li X."/>
            <person name="Liu Y."/>
            <person name="Li H."/>
            <person name="Ning X."/>
            <person name="Lin Y."/>
            <person name="Zhao L."/>
            <person name="Xing Q."/>
            <person name="Dou J."/>
            <person name="Li Y."/>
            <person name="Mao J."/>
            <person name="Guo H."/>
            <person name="Dou H."/>
            <person name="Li T."/>
            <person name="Mu C."/>
            <person name="Jiang W."/>
            <person name="Fu Q."/>
            <person name="Fu X."/>
            <person name="Miao Y."/>
            <person name="Liu J."/>
            <person name="Yu Q."/>
            <person name="Li R."/>
            <person name="Liao H."/>
            <person name="Li X."/>
            <person name="Kong Y."/>
            <person name="Jiang Z."/>
            <person name="Chourrout D."/>
            <person name="Li R."/>
            <person name="Bao Z."/>
        </authorList>
    </citation>
    <scope>NUCLEOTIDE SEQUENCE [LARGE SCALE GENOMIC DNA]</scope>
    <source>
        <strain evidence="2 3">PY_sf001</strain>
    </source>
</reference>
<dbReference type="OrthoDB" id="5954308at2759"/>
<evidence type="ECO:0000256" key="1">
    <source>
        <dbReference type="SAM" id="Phobius"/>
    </source>
</evidence>
<dbReference type="AlphaFoldDB" id="A0A210PSQ5"/>
<keyword evidence="3" id="KW-1185">Reference proteome</keyword>
<name>A0A210PSQ5_MIZYE</name>
<accession>A0A210PSQ5</accession>
<evidence type="ECO:0000313" key="3">
    <source>
        <dbReference type="Proteomes" id="UP000242188"/>
    </source>
</evidence>
<dbReference type="PANTHER" id="PTHR36535:SF1">
    <property type="entry name" value="DUF1772 DOMAIN-CONTAINING PROTEIN"/>
    <property type="match status" value="1"/>
</dbReference>
<keyword evidence="1" id="KW-0472">Membrane</keyword>
<dbReference type="EMBL" id="NEDP02005523">
    <property type="protein sequence ID" value="OWF39515.1"/>
    <property type="molecule type" value="Genomic_DNA"/>
</dbReference>
<feature type="transmembrane region" description="Helical" evidence="1">
    <location>
        <begin position="51"/>
        <end position="77"/>
    </location>
</feature>
<proteinExistence type="predicted"/>
<protein>
    <recommendedName>
        <fullName evidence="4">DUF1772 domain-containing protein</fullName>
    </recommendedName>
</protein>
<gene>
    <name evidence="2" type="ORF">KP79_PYT11119</name>
</gene>
<dbReference type="Proteomes" id="UP000242188">
    <property type="component" value="Unassembled WGS sequence"/>
</dbReference>
<dbReference type="InterPro" id="IPR013901">
    <property type="entry name" value="Anthrone_oxy"/>
</dbReference>
<dbReference type="PANTHER" id="PTHR36535">
    <property type="entry name" value="YALI0E30327P"/>
    <property type="match status" value="1"/>
</dbReference>
<sequence>MEKEMVGEICKVSATAFCGLFAGSALGSNYTTMPALMKIEDTSALRVGWKHHFLLGAKMMPCLALGSMLSGGVACYLDNTDAKYYWLAGAGCMAFILPYTKAVMLSDIHKLLKDDVIEERGADWVRENINTWDKRHFVRSMASTVGFGIFLYALYNRK</sequence>
<comment type="caution">
    <text evidence="2">The sequence shown here is derived from an EMBL/GenBank/DDBJ whole genome shotgun (WGS) entry which is preliminary data.</text>
</comment>
<keyword evidence="1" id="KW-1133">Transmembrane helix</keyword>
<evidence type="ECO:0008006" key="4">
    <source>
        <dbReference type="Google" id="ProtNLM"/>
    </source>
</evidence>
<dbReference type="Pfam" id="PF08592">
    <property type="entry name" value="Anthrone_oxy"/>
    <property type="match status" value="1"/>
</dbReference>
<feature type="transmembrane region" description="Helical" evidence="1">
    <location>
        <begin position="137"/>
        <end position="155"/>
    </location>
</feature>
<keyword evidence="1" id="KW-0812">Transmembrane</keyword>
<organism evidence="2 3">
    <name type="scientific">Mizuhopecten yessoensis</name>
    <name type="common">Japanese scallop</name>
    <name type="synonym">Patinopecten yessoensis</name>
    <dbReference type="NCBI Taxonomy" id="6573"/>
    <lineage>
        <taxon>Eukaryota</taxon>
        <taxon>Metazoa</taxon>
        <taxon>Spiralia</taxon>
        <taxon>Lophotrochozoa</taxon>
        <taxon>Mollusca</taxon>
        <taxon>Bivalvia</taxon>
        <taxon>Autobranchia</taxon>
        <taxon>Pteriomorphia</taxon>
        <taxon>Pectinida</taxon>
        <taxon>Pectinoidea</taxon>
        <taxon>Pectinidae</taxon>
        <taxon>Mizuhopecten</taxon>
    </lineage>
</organism>